<proteinExistence type="predicted"/>
<dbReference type="Proteomes" id="UP000824782">
    <property type="component" value="Unassembled WGS sequence"/>
</dbReference>
<evidence type="ECO:0000313" key="1">
    <source>
        <dbReference type="EMBL" id="KAG8545677.1"/>
    </source>
</evidence>
<evidence type="ECO:0000313" key="2">
    <source>
        <dbReference type="Proteomes" id="UP000824782"/>
    </source>
</evidence>
<name>A0AAV6Z946_ENGPU</name>
<reference evidence="1" key="1">
    <citation type="thesis" date="2020" institute="ProQuest LLC" country="789 East Eisenhower Parkway, Ann Arbor, MI, USA">
        <title>Comparative Genomics and Chromosome Evolution.</title>
        <authorList>
            <person name="Mudd A.B."/>
        </authorList>
    </citation>
    <scope>NUCLEOTIDE SEQUENCE</scope>
    <source>
        <strain evidence="1">237g6f4</strain>
        <tissue evidence="1">Blood</tissue>
    </source>
</reference>
<organism evidence="1 2">
    <name type="scientific">Engystomops pustulosus</name>
    <name type="common">Tungara frog</name>
    <name type="synonym">Physalaemus pustulosus</name>
    <dbReference type="NCBI Taxonomy" id="76066"/>
    <lineage>
        <taxon>Eukaryota</taxon>
        <taxon>Metazoa</taxon>
        <taxon>Chordata</taxon>
        <taxon>Craniata</taxon>
        <taxon>Vertebrata</taxon>
        <taxon>Euteleostomi</taxon>
        <taxon>Amphibia</taxon>
        <taxon>Batrachia</taxon>
        <taxon>Anura</taxon>
        <taxon>Neobatrachia</taxon>
        <taxon>Hyloidea</taxon>
        <taxon>Leptodactylidae</taxon>
        <taxon>Leiuperinae</taxon>
        <taxon>Engystomops</taxon>
    </lineage>
</organism>
<accession>A0AAV6Z946</accession>
<gene>
    <name evidence="1" type="ORF">GDO81_020515</name>
</gene>
<sequence length="79" mass="8627">MWKPYCNGGGAKLLPQCTASDEHWTMVGLEMLQVICHCGTIGTNQINRSLRPKMIFHEPIIVYNAPPPSSGPASCTLTL</sequence>
<dbReference type="EMBL" id="WNYA01001491">
    <property type="protein sequence ID" value="KAG8545677.1"/>
    <property type="molecule type" value="Genomic_DNA"/>
</dbReference>
<protein>
    <submittedName>
        <fullName evidence="1">Uncharacterized protein</fullName>
    </submittedName>
</protein>
<comment type="caution">
    <text evidence="1">The sequence shown here is derived from an EMBL/GenBank/DDBJ whole genome shotgun (WGS) entry which is preliminary data.</text>
</comment>
<dbReference type="AlphaFoldDB" id="A0AAV6Z946"/>
<keyword evidence="2" id="KW-1185">Reference proteome</keyword>